<dbReference type="GO" id="GO:0005886">
    <property type="term" value="C:plasma membrane"/>
    <property type="evidence" value="ECO:0007669"/>
    <property type="project" value="TreeGrafter"/>
</dbReference>
<proteinExistence type="predicted"/>
<feature type="transmembrane region" description="Helical" evidence="5">
    <location>
        <begin position="28"/>
        <end position="61"/>
    </location>
</feature>
<gene>
    <name evidence="6" type="primary">ecfT_7</name>
    <name evidence="6" type="ORF">Psch_02966</name>
</gene>
<keyword evidence="4 5" id="KW-0472">Membrane</keyword>
<dbReference type="PANTHER" id="PTHR33514">
    <property type="entry name" value="PROTEIN ABCI12, CHLOROPLASTIC"/>
    <property type="match status" value="1"/>
</dbReference>
<evidence type="ECO:0000313" key="7">
    <source>
        <dbReference type="Proteomes" id="UP000298324"/>
    </source>
</evidence>
<keyword evidence="2 5" id="KW-0812">Transmembrane</keyword>
<evidence type="ECO:0000256" key="4">
    <source>
        <dbReference type="ARBA" id="ARBA00023136"/>
    </source>
</evidence>
<reference evidence="6 7" key="1">
    <citation type="journal article" date="2018" name="Environ. Microbiol.">
        <title>Novel energy conservation strategies and behaviour of Pelotomaculum schinkii driving syntrophic propionate catabolism.</title>
        <authorList>
            <person name="Hidalgo-Ahumada C.A.P."/>
            <person name="Nobu M.K."/>
            <person name="Narihiro T."/>
            <person name="Tamaki H."/>
            <person name="Liu W.T."/>
            <person name="Kamagata Y."/>
            <person name="Stams A.J.M."/>
            <person name="Imachi H."/>
            <person name="Sousa D.Z."/>
        </authorList>
    </citation>
    <scope>NUCLEOTIDE SEQUENCE [LARGE SCALE GENOMIC DNA]</scope>
    <source>
        <strain evidence="6 7">HH</strain>
    </source>
</reference>
<feature type="transmembrane region" description="Helical" evidence="5">
    <location>
        <begin position="155"/>
        <end position="173"/>
    </location>
</feature>
<feature type="transmembrane region" description="Helical" evidence="5">
    <location>
        <begin position="73"/>
        <end position="103"/>
    </location>
</feature>
<dbReference type="Proteomes" id="UP000298324">
    <property type="component" value="Unassembled WGS sequence"/>
</dbReference>
<dbReference type="Pfam" id="PF02361">
    <property type="entry name" value="CbiQ"/>
    <property type="match status" value="1"/>
</dbReference>
<keyword evidence="3 5" id="KW-1133">Transmembrane helix</keyword>
<accession>A0A4Y7RAE0</accession>
<dbReference type="EMBL" id="QFGA01000002">
    <property type="protein sequence ID" value="TEB05924.1"/>
    <property type="molecule type" value="Genomic_DNA"/>
</dbReference>
<evidence type="ECO:0000256" key="3">
    <source>
        <dbReference type="ARBA" id="ARBA00022989"/>
    </source>
</evidence>
<sequence>MKMMKRMKLGKYTPGTSIIHQLDPRTKLLGWLAMVTAILVSYSWPVLLLNTGLIFVVIYLSKTSLSSVLHGIKWLWIIFICSFLAQCIYTQGVSLFSLGPLTVTVEGVYRGLSTFLRLLILFLSSTILTMTTSPMKLAGGLEALFAPLVRLGAPVNQFAMLITISLRFIPTLLEEAETITRSQKSRGAPFTSPKKLVRLKTSLAVLIPLVVSSLQRATDLAAAMESRCYTGGPHHSRTRKLRFCRCDLAALLISITVSILPLICIYGMGLQVQSLQNLR</sequence>
<evidence type="ECO:0000256" key="2">
    <source>
        <dbReference type="ARBA" id="ARBA00022692"/>
    </source>
</evidence>
<comment type="subcellular location">
    <subcellularLocation>
        <location evidence="1">Membrane</location>
        <topology evidence="1">Multi-pass membrane protein</topology>
    </subcellularLocation>
</comment>
<comment type="caution">
    <text evidence="6">The sequence shown here is derived from an EMBL/GenBank/DDBJ whole genome shotgun (WGS) entry which is preliminary data.</text>
</comment>
<keyword evidence="7" id="KW-1185">Reference proteome</keyword>
<dbReference type="InterPro" id="IPR003339">
    <property type="entry name" value="ABC/ECF_trnsptr_transmembrane"/>
</dbReference>
<feature type="transmembrane region" description="Helical" evidence="5">
    <location>
        <begin position="248"/>
        <end position="269"/>
    </location>
</feature>
<name>A0A4Y7RAE0_9FIRM</name>
<organism evidence="6 7">
    <name type="scientific">Pelotomaculum schinkii</name>
    <dbReference type="NCBI Taxonomy" id="78350"/>
    <lineage>
        <taxon>Bacteria</taxon>
        <taxon>Bacillati</taxon>
        <taxon>Bacillota</taxon>
        <taxon>Clostridia</taxon>
        <taxon>Eubacteriales</taxon>
        <taxon>Desulfotomaculaceae</taxon>
        <taxon>Pelotomaculum</taxon>
    </lineage>
</organism>
<evidence type="ECO:0000256" key="1">
    <source>
        <dbReference type="ARBA" id="ARBA00004141"/>
    </source>
</evidence>
<evidence type="ECO:0000313" key="6">
    <source>
        <dbReference type="EMBL" id="TEB05924.1"/>
    </source>
</evidence>
<evidence type="ECO:0000256" key="5">
    <source>
        <dbReference type="SAM" id="Phobius"/>
    </source>
</evidence>
<protein>
    <submittedName>
        <fullName evidence="6">Energy-coupling factor transporter transmembrane protein EcfT</fullName>
    </submittedName>
</protein>
<dbReference type="RefSeq" id="WP_243120627.1">
    <property type="nucleotide sequence ID" value="NZ_QFGA01000002.1"/>
</dbReference>
<dbReference type="CDD" id="cd16914">
    <property type="entry name" value="EcfT"/>
    <property type="match status" value="1"/>
</dbReference>
<dbReference type="AlphaFoldDB" id="A0A4Y7RAE0"/>
<dbReference type="PANTHER" id="PTHR33514:SF13">
    <property type="entry name" value="PROTEIN ABCI12, CHLOROPLASTIC"/>
    <property type="match status" value="1"/>
</dbReference>
<feature type="transmembrane region" description="Helical" evidence="5">
    <location>
        <begin position="115"/>
        <end position="135"/>
    </location>
</feature>